<organism evidence="1 2">
    <name type="scientific">Chondrus crispus</name>
    <name type="common">Carrageen Irish moss</name>
    <name type="synonym">Polymorpha crispa</name>
    <dbReference type="NCBI Taxonomy" id="2769"/>
    <lineage>
        <taxon>Eukaryota</taxon>
        <taxon>Rhodophyta</taxon>
        <taxon>Florideophyceae</taxon>
        <taxon>Rhodymeniophycidae</taxon>
        <taxon>Gigartinales</taxon>
        <taxon>Gigartinaceae</taxon>
        <taxon>Chondrus</taxon>
    </lineage>
</organism>
<dbReference type="Proteomes" id="UP000012073">
    <property type="component" value="Unassembled WGS sequence"/>
</dbReference>
<dbReference type="EMBL" id="HG002022">
    <property type="protein sequence ID" value="CDF39325.1"/>
    <property type="molecule type" value="Genomic_DNA"/>
</dbReference>
<name>R7QPK0_CHOCR</name>
<reference evidence="2" key="1">
    <citation type="journal article" date="2013" name="Proc. Natl. Acad. Sci. U.S.A.">
        <title>Genome structure and metabolic features in the red seaweed Chondrus crispus shed light on evolution of the Archaeplastida.</title>
        <authorList>
            <person name="Collen J."/>
            <person name="Porcel B."/>
            <person name="Carre W."/>
            <person name="Ball S.G."/>
            <person name="Chaparro C."/>
            <person name="Tonon T."/>
            <person name="Barbeyron T."/>
            <person name="Michel G."/>
            <person name="Noel B."/>
            <person name="Valentin K."/>
            <person name="Elias M."/>
            <person name="Artiguenave F."/>
            <person name="Arun A."/>
            <person name="Aury J.M."/>
            <person name="Barbosa-Neto J.F."/>
            <person name="Bothwell J.H."/>
            <person name="Bouget F.Y."/>
            <person name="Brillet L."/>
            <person name="Cabello-Hurtado F."/>
            <person name="Capella-Gutierrez S."/>
            <person name="Charrier B."/>
            <person name="Cladiere L."/>
            <person name="Cock J.M."/>
            <person name="Coelho S.M."/>
            <person name="Colleoni C."/>
            <person name="Czjzek M."/>
            <person name="Da Silva C."/>
            <person name="Delage L."/>
            <person name="Denoeud F."/>
            <person name="Deschamps P."/>
            <person name="Dittami S.M."/>
            <person name="Gabaldon T."/>
            <person name="Gachon C.M."/>
            <person name="Groisillier A."/>
            <person name="Herve C."/>
            <person name="Jabbari K."/>
            <person name="Katinka M."/>
            <person name="Kloareg B."/>
            <person name="Kowalczyk N."/>
            <person name="Labadie K."/>
            <person name="Leblanc C."/>
            <person name="Lopez P.J."/>
            <person name="McLachlan D.H."/>
            <person name="Meslet-Cladiere L."/>
            <person name="Moustafa A."/>
            <person name="Nehr Z."/>
            <person name="Nyvall Collen P."/>
            <person name="Panaud O."/>
            <person name="Partensky F."/>
            <person name="Poulain J."/>
            <person name="Rensing S.A."/>
            <person name="Rousvoal S."/>
            <person name="Samson G."/>
            <person name="Symeonidi A."/>
            <person name="Weissenbach J."/>
            <person name="Zambounis A."/>
            <person name="Wincker P."/>
            <person name="Boyen C."/>
        </authorList>
    </citation>
    <scope>NUCLEOTIDE SEQUENCE [LARGE SCALE GENOMIC DNA]</scope>
    <source>
        <strain evidence="2">cv. Stackhouse</strain>
    </source>
</reference>
<dbReference type="AlphaFoldDB" id="R7QPK0"/>
<gene>
    <name evidence="1" type="ORF">CHC_T00006613001</name>
</gene>
<dbReference type="GeneID" id="17326953"/>
<accession>R7QPK0</accession>
<evidence type="ECO:0000313" key="1">
    <source>
        <dbReference type="EMBL" id="CDF39325.1"/>
    </source>
</evidence>
<dbReference type="Gramene" id="CDF39325">
    <property type="protein sequence ID" value="CDF39325"/>
    <property type="gene ID" value="CHC_T00006613001"/>
</dbReference>
<sequence length="75" mass="8661">MARSSREVRRGNMQKVSKHVRRWKTVMHILSTSLSRCEQRPLLLAHHNPTQSFLLSHSVTLRASLSQLTSAQRQV</sequence>
<protein>
    <submittedName>
        <fullName evidence="1">Uncharacterized protein</fullName>
    </submittedName>
</protein>
<dbReference type="RefSeq" id="XP_005719236.1">
    <property type="nucleotide sequence ID" value="XM_005719179.1"/>
</dbReference>
<evidence type="ECO:0000313" key="2">
    <source>
        <dbReference type="Proteomes" id="UP000012073"/>
    </source>
</evidence>
<keyword evidence="2" id="KW-1185">Reference proteome</keyword>
<dbReference type="KEGG" id="ccp:CHC_T00006613001"/>
<proteinExistence type="predicted"/>